<dbReference type="InterPro" id="IPR002347">
    <property type="entry name" value="SDR_fam"/>
</dbReference>
<dbReference type="Gene3D" id="3.40.50.720">
    <property type="entry name" value="NAD(P)-binding Rossmann-like Domain"/>
    <property type="match status" value="1"/>
</dbReference>
<keyword evidence="1" id="KW-0472">Membrane</keyword>
<proteinExistence type="predicted"/>
<feature type="transmembrane region" description="Helical" evidence="1">
    <location>
        <begin position="72"/>
        <end position="93"/>
    </location>
</feature>
<dbReference type="Proteomes" id="UP000015105">
    <property type="component" value="Chromosome 2D"/>
</dbReference>
<dbReference type="Pfam" id="PF00106">
    <property type="entry name" value="adh_short"/>
    <property type="match status" value="1"/>
</dbReference>
<dbReference type="PANTHER" id="PTHR44375:SF8">
    <property type="entry name" value="3-OXOACYL-[ACYL-CARRIER-PROTEIN] REDUCTASE"/>
    <property type="match status" value="1"/>
</dbReference>
<evidence type="ECO:0000313" key="3">
    <source>
        <dbReference type="Proteomes" id="UP000015105"/>
    </source>
</evidence>
<reference evidence="2" key="5">
    <citation type="journal article" date="2021" name="G3 (Bethesda)">
        <title>Aegilops tauschii genome assembly Aet v5.0 features greater sequence contiguity and improved annotation.</title>
        <authorList>
            <person name="Wang L."/>
            <person name="Zhu T."/>
            <person name="Rodriguez J.C."/>
            <person name="Deal K.R."/>
            <person name="Dubcovsky J."/>
            <person name="McGuire P.E."/>
            <person name="Lux T."/>
            <person name="Spannagl M."/>
            <person name="Mayer K.F.X."/>
            <person name="Baldrich P."/>
            <person name="Meyers B.C."/>
            <person name="Huo N."/>
            <person name="Gu Y.Q."/>
            <person name="Zhou H."/>
            <person name="Devos K.M."/>
            <person name="Bennetzen J.L."/>
            <person name="Unver T."/>
            <person name="Budak H."/>
            <person name="Gulick P.J."/>
            <person name="Galiba G."/>
            <person name="Kalapos B."/>
            <person name="Nelson D.R."/>
            <person name="Li P."/>
            <person name="You F.M."/>
            <person name="Luo M.C."/>
            <person name="Dvorak J."/>
        </authorList>
    </citation>
    <scope>NUCLEOTIDE SEQUENCE [LARGE SCALE GENOMIC DNA]</scope>
    <source>
        <strain evidence="2">cv. AL8/78</strain>
    </source>
</reference>
<dbReference type="InterPro" id="IPR036291">
    <property type="entry name" value="NAD(P)-bd_dom_sf"/>
</dbReference>
<reference evidence="2" key="3">
    <citation type="journal article" date="2017" name="Nature">
        <title>Genome sequence of the progenitor of the wheat D genome Aegilops tauschii.</title>
        <authorList>
            <person name="Luo M.C."/>
            <person name="Gu Y.Q."/>
            <person name="Puiu D."/>
            <person name="Wang H."/>
            <person name="Twardziok S.O."/>
            <person name="Deal K.R."/>
            <person name="Huo N."/>
            <person name="Zhu T."/>
            <person name="Wang L."/>
            <person name="Wang Y."/>
            <person name="McGuire P.E."/>
            <person name="Liu S."/>
            <person name="Long H."/>
            <person name="Ramasamy R.K."/>
            <person name="Rodriguez J.C."/>
            <person name="Van S.L."/>
            <person name="Yuan L."/>
            <person name="Wang Z."/>
            <person name="Xia Z."/>
            <person name="Xiao L."/>
            <person name="Anderson O.D."/>
            <person name="Ouyang S."/>
            <person name="Liang Y."/>
            <person name="Zimin A.V."/>
            <person name="Pertea G."/>
            <person name="Qi P."/>
            <person name="Bennetzen J.L."/>
            <person name="Dai X."/>
            <person name="Dawson M.W."/>
            <person name="Muller H.G."/>
            <person name="Kugler K."/>
            <person name="Rivarola-Duarte L."/>
            <person name="Spannagl M."/>
            <person name="Mayer K.F.X."/>
            <person name="Lu F.H."/>
            <person name="Bevan M.W."/>
            <person name="Leroy P."/>
            <person name="Li P."/>
            <person name="You F.M."/>
            <person name="Sun Q."/>
            <person name="Liu Z."/>
            <person name="Lyons E."/>
            <person name="Wicker T."/>
            <person name="Salzberg S.L."/>
            <person name="Devos K.M."/>
            <person name="Dvorak J."/>
        </authorList>
    </citation>
    <scope>NUCLEOTIDE SEQUENCE [LARGE SCALE GENOMIC DNA]</scope>
    <source>
        <strain evidence="2">cv. AL8/78</strain>
    </source>
</reference>
<reference evidence="2" key="4">
    <citation type="submission" date="2019-03" db="UniProtKB">
        <authorList>
            <consortium name="EnsemblPlants"/>
        </authorList>
    </citation>
    <scope>IDENTIFICATION</scope>
</reference>
<reference evidence="3" key="2">
    <citation type="journal article" date="2017" name="Nat. Plants">
        <title>The Aegilops tauschii genome reveals multiple impacts of transposons.</title>
        <authorList>
            <person name="Zhao G."/>
            <person name="Zou C."/>
            <person name="Li K."/>
            <person name="Wang K."/>
            <person name="Li T."/>
            <person name="Gao L."/>
            <person name="Zhang X."/>
            <person name="Wang H."/>
            <person name="Yang Z."/>
            <person name="Liu X."/>
            <person name="Jiang W."/>
            <person name="Mao L."/>
            <person name="Kong X."/>
            <person name="Jiao Y."/>
            <person name="Jia J."/>
        </authorList>
    </citation>
    <scope>NUCLEOTIDE SEQUENCE [LARGE SCALE GENOMIC DNA]</scope>
    <source>
        <strain evidence="3">cv. AL8/78</strain>
    </source>
</reference>
<dbReference type="SUPFAM" id="SSF51735">
    <property type="entry name" value="NAD(P)-binding Rossmann-fold domains"/>
    <property type="match status" value="1"/>
</dbReference>
<dbReference type="EnsemblPlants" id="AET2Gv21165600.3">
    <property type="protein sequence ID" value="AET2Gv21165600.3"/>
    <property type="gene ID" value="AET2Gv21165600"/>
</dbReference>
<keyword evidence="1" id="KW-1133">Transmembrane helix</keyword>
<dbReference type="Gramene" id="AET2Gv21165600.3">
    <property type="protein sequence ID" value="AET2Gv21165600.3"/>
    <property type="gene ID" value="AET2Gv21165600"/>
</dbReference>
<dbReference type="AlphaFoldDB" id="A0A453DAT1"/>
<dbReference type="PANTHER" id="PTHR44375">
    <property type="entry name" value="BETA-KETOACYL-ACP REDUCTASE-LIKE PROTEIN-RELATED"/>
    <property type="match status" value="1"/>
</dbReference>
<protein>
    <submittedName>
        <fullName evidence="2">Uncharacterized protein</fullName>
    </submittedName>
</protein>
<name>A0A453DAT1_AEGTS</name>
<organism evidence="2 3">
    <name type="scientific">Aegilops tauschii subsp. strangulata</name>
    <name type="common">Goatgrass</name>
    <dbReference type="NCBI Taxonomy" id="200361"/>
    <lineage>
        <taxon>Eukaryota</taxon>
        <taxon>Viridiplantae</taxon>
        <taxon>Streptophyta</taxon>
        <taxon>Embryophyta</taxon>
        <taxon>Tracheophyta</taxon>
        <taxon>Spermatophyta</taxon>
        <taxon>Magnoliopsida</taxon>
        <taxon>Liliopsida</taxon>
        <taxon>Poales</taxon>
        <taxon>Poaceae</taxon>
        <taxon>BOP clade</taxon>
        <taxon>Pooideae</taxon>
        <taxon>Triticodae</taxon>
        <taxon>Triticeae</taxon>
        <taxon>Triticinae</taxon>
        <taxon>Aegilops</taxon>
    </lineage>
</organism>
<evidence type="ECO:0000256" key="1">
    <source>
        <dbReference type="SAM" id="Phobius"/>
    </source>
</evidence>
<accession>A0A453DAT1</accession>
<evidence type="ECO:0000313" key="2">
    <source>
        <dbReference type="EnsemblPlants" id="AET2Gv21165600.3"/>
    </source>
</evidence>
<sequence length="99" mass="10286">AAAQVPLAVAVGLDVAAGESSVEAAVLTAWDAFGRVDVLINNAGVRGTLTHFLHAPVISTTTTSLNLQLKTAWAPFCSAVGLMLLCLHICIIIHRPTDP</sequence>
<keyword evidence="3" id="KW-1185">Reference proteome</keyword>
<reference evidence="3" key="1">
    <citation type="journal article" date="2014" name="Science">
        <title>Ancient hybridizations among the ancestral genomes of bread wheat.</title>
        <authorList>
            <consortium name="International Wheat Genome Sequencing Consortium,"/>
            <person name="Marcussen T."/>
            <person name="Sandve S.R."/>
            <person name="Heier L."/>
            <person name="Spannagl M."/>
            <person name="Pfeifer M."/>
            <person name="Jakobsen K.S."/>
            <person name="Wulff B.B."/>
            <person name="Steuernagel B."/>
            <person name="Mayer K.F."/>
            <person name="Olsen O.A."/>
        </authorList>
    </citation>
    <scope>NUCLEOTIDE SEQUENCE [LARGE SCALE GENOMIC DNA]</scope>
    <source>
        <strain evidence="3">cv. AL8/78</strain>
    </source>
</reference>
<keyword evidence="1" id="KW-0812">Transmembrane</keyword>